<feature type="region of interest" description="Disordered" evidence="2">
    <location>
        <begin position="461"/>
        <end position="495"/>
    </location>
</feature>
<feature type="compositionally biased region" description="Basic and acidic residues" evidence="2">
    <location>
        <begin position="670"/>
        <end position="691"/>
    </location>
</feature>
<keyword evidence="4" id="KW-1185">Reference proteome</keyword>
<evidence type="ECO:0000313" key="3">
    <source>
        <dbReference type="EMBL" id="KAG7048956.1"/>
    </source>
</evidence>
<organism evidence="3 4">
    <name type="scientific">Colletotrichum scovillei</name>
    <dbReference type="NCBI Taxonomy" id="1209932"/>
    <lineage>
        <taxon>Eukaryota</taxon>
        <taxon>Fungi</taxon>
        <taxon>Dikarya</taxon>
        <taxon>Ascomycota</taxon>
        <taxon>Pezizomycotina</taxon>
        <taxon>Sordariomycetes</taxon>
        <taxon>Hypocreomycetidae</taxon>
        <taxon>Glomerellales</taxon>
        <taxon>Glomerellaceae</taxon>
        <taxon>Colletotrichum</taxon>
        <taxon>Colletotrichum acutatum species complex</taxon>
    </lineage>
</organism>
<feature type="compositionally biased region" description="Polar residues" evidence="2">
    <location>
        <begin position="362"/>
        <end position="383"/>
    </location>
</feature>
<accession>A0A9P7UC60</accession>
<dbReference type="Proteomes" id="UP000699042">
    <property type="component" value="Unassembled WGS sequence"/>
</dbReference>
<feature type="compositionally biased region" description="Low complexity" evidence="2">
    <location>
        <begin position="389"/>
        <end position="400"/>
    </location>
</feature>
<evidence type="ECO:0000256" key="1">
    <source>
        <dbReference type="SAM" id="Coils"/>
    </source>
</evidence>
<keyword evidence="1" id="KW-0175">Coiled coil</keyword>
<protein>
    <submittedName>
        <fullName evidence="3">Uncharacterized protein</fullName>
    </submittedName>
</protein>
<feature type="region of interest" description="Disordered" evidence="2">
    <location>
        <begin position="621"/>
        <end position="691"/>
    </location>
</feature>
<dbReference type="AlphaFoldDB" id="A0A9P7UC60"/>
<sequence>RLPQGSLFRRPGHLLLPVLTASPLGLPLRSGAPELLRHPSCTHAATAHRSLPAGKPPQDIHPTTSVDAPYLGLNPQLPPSFSRVLIMFASDSFLPSAFTDHDPNMPPSAVISPLSLNRMASSCYFDNRSTTTTSATGNSIYSPQSSGAVRYPPQTQSLLSPHLHPNGVNGTKSYRETISNDQVPRVVSPSHFEQFNGHNPSTFSLTARVSPNGMPHPRSVSADAASAPASAQIIRRLAQQNARIREAWEAERKYMEANRERVEEVYKEERMIMEDERLAWEAEKNDLTEQIRRLKEQVAAIDNDKIRLQGALQRAELEKAGKVAGVTVAIPGTGTRGGADGSTELSFPGFSSQPNDARFGLSNGTAQRRPTNGSSSASVSPAQIRSHFISPGSSRISPSRQPESSPFIPLNPNMQPTTADPVDFLSSPKDEEPVPIVDIQIINPQLEGVPLKAPAIQKSTFIDSGMTPPENSKNSSRAVSPPGESGKSRRSPTQEHTLEVLAAPEPARLVMHAGHTPSHSLSVLGTAPGTEVATVADGSGGSTPTLAPTDMSSNPATLYDVRARADSSDLQDDDYRGTDEPLPTLEAADDVALKGPLMVRNIPAHDEIFFKRLSEKLEDVSSGADAVPTCMKAPTPELVEEPSEAKENLYVAKADTDAASDKGSTSDRASSSDRDDVSESQSKLEDIDIPLKLKQSTNFGAPLGAMF</sequence>
<feature type="compositionally biased region" description="Polar residues" evidence="2">
    <location>
        <begin position="469"/>
        <end position="478"/>
    </location>
</feature>
<feature type="compositionally biased region" description="Polar residues" evidence="2">
    <location>
        <begin position="343"/>
        <end position="355"/>
    </location>
</feature>
<feature type="non-terminal residue" evidence="3">
    <location>
        <position position="1"/>
    </location>
</feature>
<evidence type="ECO:0000313" key="4">
    <source>
        <dbReference type="Proteomes" id="UP000699042"/>
    </source>
</evidence>
<comment type="caution">
    <text evidence="3">The sequence shown here is derived from an EMBL/GenBank/DDBJ whole genome shotgun (WGS) entry which is preliminary data.</text>
</comment>
<reference evidence="3" key="1">
    <citation type="submission" date="2021-05" db="EMBL/GenBank/DDBJ databases">
        <title>Comparative genomics of three Colletotrichum scovillei strains and genetic complementation revealed genes involved fungal growth and virulence on chili pepper.</title>
        <authorList>
            <person name="Hsieh D.-K."/>
            <person name="Chuang S.-C."/>
            <person name="Chen C.-Y."/>
            <person name="Chao Y.-T."/>
            <person name="Lu M.-Y.J."/>
            <person name="Lee M.-H."/>
            <person name="Shih M.-C."/>
        </authorList>
    </citation>
    <scope>NUCLEOTIDE SEQUENCE</scope>
    <source>
        <strain evidence="3">Coll-153</strain>
    </source>
</reference>
<dbReference type="EMBL" id="JAESDN010000006">
    <property type="protein sequence ID" value="KAG7048956.1"/>
    <property type="molecule type" value="Genomic_DNA"/>
</dbReference>
<feature type="coiled-coil region" evidence="1">
    <location>
        <begin position="245"/>
        <end position="311"/>
    </location>
</feature>
<feature type="region of interest" description="Disordered" evidence="2">
    <location>
        <begin position="331"/>
        <end position="430"/>
    </location>
</feature>
<proteinExistence type="predicted"/>
<gene>
    <name evidence="3" type="ORF">JMJ77_014583</name>
</gene>
<name>A0A9P7UC60_9PEZI</name>
<evidence type="ECO:0000256" key="2">
    <source>
        <dbReference type="SAM" id="MobiDB-lite"/>
    </source>
</evidence>